<gene>
    <name evidence="2" type="ORF">AVDCRST_MAG50-746</name>
</gene>
<evidence type="ECO:0000256" key="1">
    <source>
        <dbReference type="SAM" id="Phobius"/>
    </source>
</evidence>
<keyword evidence="1" id="KW-0472">Membrane</keyword>
<dbReference type="PROSITE" id="PS51257">
    <property type="entry name" value="PROKAR_LIPOPROTEIN"/>
    <property type="match status" value="1"/>
</dbReference>
<sequence length="246" mass="25542">MRLGLAVVAMVVGGGCKVDVAVGIEADRSGAGRVTVTAQLDRAAVQRAGDLSTQLRTGDLVAAGWDVDPPKPVAQGGVQLVATRPFRDPAEAERILQTITGANGPVRGFTLTSKRSYFSTETTLRGVVDLTAGIEAFTDADLQAKLGGVPLGLTAPQLEREALAPLDQIFGLQVAVSMPGDVTANTPTVTDDDAVWPVRLGQEVAIEAVSTTSNRTNIAFLVVAAVAALGFLSTSGLAIVRRRGRR</sequence>
<evidence type="ECO:0000313" key="2">
    <source>
        <dbReference type="EMBL" id="CAA9224301.1"/>
    </source>
</evidence>
<organism evidence="2">
    <name type="scientific">uncultured Acidimicrobiales bacterium</name>
    <dbReference type="NCBI Taxonomy" id="310071"/>
    <lineage>
        <taxon>Bacteria</taxon>
        <taxon>Bacillati</taxon>
        <taxon>Actinomycetota</taxon>
        <taxon>Acidimicrobiia</taxon>
        <taxon>Acidimicrobiales</taxon>
        <taxon>environmental samples</taxon>
    </lineage>
</organism>
<accession>A0A6J4HGY0</accession>
<dbReference type="EMBL" id="CADCTF010000038">
    <property type="protein sequence ID" value="CAA9224301.1"/>
    <property type="molecule type" value="Genomic_DNA"/>
</dbReference>
<protein>
    <recommendedName>
        <fullName evidence="3">DUF3153 domain-containing protein</fullName>
    </recommendedName>
</protein>
<reference evidence="2" key="1">
    <citation type="submission" date="2020-02" db="EMBL/GenBank/DDBJ databases">
        <authorList>
            <person name="Meier V. D."/>
        </authorList>
    </citation>
    <scope>NUCLEOTIDE SEQUENCE</scope>
    <source>
        <strain evidence="2">AVDCRST_MAG50</strain>
    </source>
</reference>
<feature type="transmembrane region" description="Helical" evidence="1">
    <location>
        <begin position="218"/>
        <end position="240"/>
    </location>
</feature>
<keyword evidence="1" id="KW-0812">Transmembrane</keyword>
<evidence type="ECO:0008006" key="3">
    <source>
        <dbReference type="Google" id="ProtNLM"/>
    </source>
</evidence>
<proteinExistence type="predicted"/>
<name>A0A6J4HGY0_9ACTN</name>
<dbReference type="AlphaFoldDB" id="A0A6J4HGY0"/>
<keyword evidence="1" id="KW-1133">Transmembrane helix</keyword>